<dbReference type="RefSeq" id="WP_104417561.1">
    <property type="nucleotide sequence ID" value="NZ_PTIT01000048.1"/>
</dbReference>
<dbReference type="CDD" id="cd18808">
    <property type="entry name" value="SF1_C_Upf1"/>
    <property type="match status" value="1"/>
</dbReference>
<feature type="domain" description="DNA2/NAM7 helicase helicase" evidence="3">
    <location>
        <begin position="297"/>
        <end position="443"/>
    </location>
</feature>
<feature type="compositionally biased region" description="Polar residues" evidence="1">
    <location>
        <begin position="1356"/>
        <end position="1377"/>
    </location>
</feature>
<dbReference type="Pfam" id="PF13195">
    <property type="entry name" value="DUF4011"/>
    <property type="match status" value="1"/>
</dbReference>
<dbReference type="EMBL" id="PTIT01000048">
    <property type="protein sequence ID" value="PPK49850.1"/>
    <property type="molecule type" value="Genomic_DNA"/>
</dbReference>
<sequence>MSIEQKLELARMELLDMGLRGNPLLSIPKNMKFLEVVEERSDDIFRLLVENRKAMSFLPLPGAYEDDEGDEDESLPTLHEYLQETSGESRFGDRYLQTAQFADRLDTRLLKIENEAHTLLQEQGIDVLHLVLGVLEWYEDPNARTPRYAPLLLIPVELNRESARSGFSVSYTDVDLSPNLTLAAKLKGEFRVDLPGFPDEIVPSDYLAKVEKAIENQTNWKVHRDKMFLGLFSSGKFQMYMDLDSKSWPSVSPLSRNPLLGKVLETGFVKDDRLLDGIGGHRDLVEPEKLHLVKDADSSQMEALVAAMDGANLVVQGPPGTGKSQTITNLIAEAVGRGKKVLFVAQKMAALEVVKSRLDESHLGEAVLELHSHKSSKKTVLDSLKSTFQQGKPNVPDRGYQYRRLSELREHLDKYAEEISQPVLQSGVTYREALGETLSLQKNSALESINRIPFKVLKEWSREDLERGLRLLQTVEAYLQEFGRPGENAFALSTRTRLSPAEEREIEQHTENAQSALQKLQSDCDGLTDLMRIPGTETFEDIDLVHKAGQRALNAPHLEGVKVKTRDWQLRRDEVRELIALGSTLNRLEDSLLKIFVSSALEADLMAVRMGLAGKADKWWRIFSGEYRKAKSTFQGYLHGKLEGKPTEWLQTVDDALEFQKQEKRFREMEGIGQLLFGAQWQGRKSDWQVLSRISEWIFKLYDEIGNGELPEGLTDFVEANPDVRSHADQIEALATESREVCAELEELSKALALKEGFSKKDSLKTWFERLGVWSESWSELYGMVRFNQLEADVEAAGLGDILPQLREWPHSPETLSDWLKLSFYSGLVDYVYSTSDTVGRFDRVSHERMIHEFRELDTASLSYAQEQLVCKLHNELPSFNAPGEMELIRREINKKRRHIPIRRLITEAGTVIQQAKPVFMMSPMSVATYLPQGKIKFDLVIFDEASQIPAPEALGAMARAEQAVVVGDSKQMPPTNFFSKAVEVSDEDADQSVTADVESILAMMQARGAPERMLSWHYRSRHHSLIAVSNDQFYDGRLVFFPSSGANPQAKGLSFTYLPDAVYERGKTRSNPIEAKAVAQAVLDHSRNTPGLSLGVVAFSTAQREALMFEVERLRREHPETENFFRHHEGGDEFFIKNLENVQGDERDVIFISVGYGKTENGNVSQNFGPLNSKGGERRLNVLISRAKLAMRVFANFHGDDLRTGAGSPFGVSALKVFLNYAEKGDLPTLHETGKAPDSPFEVEVKQAIESLGYQVEPQVGCSGYSIDLAIVDPKKPGRYLLAVECDGASYHSSASARERDRLRQGVLEGLGWRFHRIWSTEWFRNPSQEIKRLQQVIEKTIERQSTIDERSDAGSASSLAPVKKNTQTPTITRQTFSEEEPMRAVDPYQVVKTSGLGLPVYVEDFSTIPKEQLMKAIVLVAKHEAPIHINILTFRLVEAVGLGRAGKKIKNRILESVLALERSKELQFDGTFIRLPGSGAISLRDWSDLPASQRKFDFVPSDELAEAVLITVKDARSVSREDCMGAAINLLGFKRLTDNISGRMREVIGQLVRNRLLVEVNGRLRLS</sequence>
<evidence type="ECO:0000313" key="7">
    <source>
        <dbReference type="EMBL" id="PPK51287.1"/>
    </source>
</evidence>
<evidence type="ECO:0000259" key="4">
    <source>
        <dbReference type="Pfam" id="PF13087"/>
    </source>
</evidence>
<feature type="domain" description="DNA2/NAM7 helicase-like C-terminal" evidence="4">
    <location>
        <begin position="1000"/>
        <end position="1197"/>
    </location>
</feature>
<name>A0A2S6G255_9GAMM</name>
<dbReference type="OrthoDB" id="9757917at2"/>
<dbReference type="InterPro" id="IPR041677">
    <property type="entry name" value="DNA2/NAM7_AAA_11"/>
</dbReference>
<dbReference type="InterPro" id="IPR049468">
    <property type="entry name" value="Restrct_endonuc-II-like_dom"/>
</dbReference>
<dbReference type="PANTHER" id="PTHR10887">
    <property type="entry name" value="DNA2/NAM7 HELICASE FAMILY"/>
    <property type="match status" value="1"/>
</dbReference>
<evidence type="ECO:0000313" key="8">
    <source>
        <dbReference type="Proteomes" id="UP000239446"/>
    </source>
</evidence>
<dbReference type="FunFam" id="3.40.50.300:FF:002063">
    <property type="entry name" value="DNA helicase related protein"/>
    <property type="match status" value="1"/>
</dbReference>
<dbReference type="Pfam" id="PF11784">
    <property type="entry name" value="DUF3320"/>
    <property type="match status" value="1"/>
</dbReference>
<feature type="domain" description="DNA2/NAM7 helicase helicase" evidence="3">
    <location>
        <begin position="931"/>
        <end position="976"/>
    </location>
</feature>
<protein>
    <submittedName>
        <fullName evidence="7">AAA domain-containing protein</fullName>
    </submittedName>
</protein>
<feature type="region of interest" description="Disordered" evidence="1">
    <location>
        <begin position="1346"/>
        <end position="1381"/>
    </location>
</feature>
<dbReference type="Proteomes" id="UP000239648">
    <property type="component" value="Unassembled WGS sequence"/>
</dbReference>
<dbReference type="InterPro" id="IPR047187">
    <property type="entry name" value="SF1_C_Upf1"/>
</dbReference>
<dbReference type="PANTHER" id="PTHR10887:SF530">
    <property type="entry name" value="SUPERFAMILY I DNA HELICASES"/>
    <property type="match status" value="1"/>
</dbReference>
<dbReference type="FunFam" id="3.40.960.10:FF:000002">
    <property type="entry name" value="DNA helicase related protein"/>
    <property type="match status" value="1"/>
</dbReference>
<dbReference type="SUPFAM" id="SSF52540">
    <property type="entry name" value="P-loop containing nucleoside triphosphate hydrolases"/>
    <property type="match status" value="1"/>
</dbReference>
<dbReference type="Proteomes" id="UP000239446">
    <property type="component" value="Unassembled WGS sequence"/>
</dbReference>
<dbReference type="Pfam" id="PF18741">
    <property type="entry name" value="MTES_1575"/>
    <property type="match status" value="1"/>
</dbReference>
<evidence type="ECO:0000313" key="6">
    <source>
        <dbReference type="EMBL" id="PPK49850.1"/>
    </source>
</evidence>
<evidence type="ECO:0000259" key="2">
    <source>
        <dbReference type="Pfam" id="PF11784"/>
    </source>
</evidence>
<feature type="domain" description="DUF3320" evidence="2">
    <location>
        <begin position="1406"/>
        <end position="1453"/>
    </location>
</feature>
<evidence type="ECO:0000259" key="3">
    <source>
        <dbReference type="Pfam" id="PF13086"/>
    </source>
</evidence>
<dbReference type="InterPro" id="IPR021754">
    <property type="entry name" value="DUF3320"/>
</dbReference>
<feature type="domain" description="Restriction endonuclease type II-like" evidence="5">
    <location>
        <begin position="1242"/>
        <end position="1338"/>
    </location>
</feature>
<dbReference type="Pfam" id="PF13087">
    <property type="entry name" value="AAA_12"/>
    <property type="match status" value="1"/>
</dbReference>
<dbReference type="Gene3D" id="3.40.50.300">
    <property type="entry name" value="P-loop containing nucleotide triphosphate hydrolases"/>
    <property type="match status" value="3"/>
</dbReference>
<dbReference type="InterPro" id="IPR011335">
    <property type="entry name" value="Restrct_endonuc-II-like"/>
</dbReference>
<dbReference type="InterPro" id="IPR041679">
    <property type="entry name" value="DNA2/NAM7-like_C"/>
</dbReference>
<evidence type="ECO:0000259" key="5">
    <source>
        <dbReference type="Pfam" id="PF18741"/>
    </source>
</evidence>
<organism evidence="7 8">
    <name type="scientific">Marinobacter persicus</name>
    <dbReference type="NCBI Taxonomy" id="930118"/>
    <lineage>
        <taxon>Bacteria</taxon>
        <taxon>Pseudomonadati</taxon>
        <taxon>Pseudomonadota</taxon>
        <taxon>Gammaproteobacteria</taxon>
        <taxon>Pseudomonadales</taxon>
        <taxon>Marinobacteraceae</taxon>
        <taxon>Marinobacter</taxon>
    </lineage>
</organism>
<accession>A0A2S6G255</accession>
<keyword evidence="9" id="KW-1185">Reference proteome</keyword>
<dbReference type="EMBL" id="PTIU01000049">
    <property type="protein sequence ID" value="PPK51287.1"/>
    <property type="molecule type" value="Genomic_DNA"/>
</dbReference>
<dbReference type="Pfam" id="PF13086">
    <property type="entry name" value="AAA_11"/>
    <property type="match status" value="2"/>
</dbReference>
<reference evidence="6 9" key="1">
    <citation type="submission" date="2018-02" db="EMBL/GenBank/DDBJ databases">
        <title>Deep subsurface shale carbon reservoir microbial communities from Ohio and West Virginia, USA.</title>
        <authorList>
            <person name="Wrighton K."/>
        </authorList>
    </citation>
    <scope>NUCLEOTIDE SEQUENCE [LARGE SCALE GENOMIC DNA]</scope>
    <source>
        <strain evidence="6 9">UTICA-S1B6</strain>
    </source>
</reference>
<evidence type="ECO:0000256" key="1">
    <source>
        <dbReference type="SAM" id="MobiDB-lite"/>
    </source>
</evidence>
<comment type="caution">
    <text evidence="7">The sequence shown here is derived from an EMBL/GenBank/DDBJ whole genome shotgun (WGS) entry which is preliminary data.</text>
</comment>
<dbReference type="GO" id="GO:0004386">
    <property type="term" value="F:helicase activity"/>
    <property type="evidence" value="ECO:0007669"/>
    <property type="project" value="InterPro"/>
</dbReference>
<gene>
    <name evidence="7" type="ORF">B0H24_10496</name>
    <name evidence="6" type="ORF">BY455_1486</name>
</gene>
<proteinExistence type="predicted"/>
<evidence type="ECO:0000313" key="9">
    <source>
        <dbReference type="Proteomes" id="UP000239648"/>
    </source>
</evidence>
<dbReference type="Gene3D" id="3.40.960.10">
    <property type="entry name" value="VSR Endonuclease"/>
    <property type="match status" value="1"/>
</dbReference>
<dbReference type="InterPro" id="IPR027417">
    <property type="entry name" value="P-loop_NTPase"/>
</dbReference>
<dbReference type="SUPFAM" id="SSF52980">
    <property type="entry name" value="Restriction endonuclease-like"/>
    <property type="match status" value="1"/>
</dbReference>
<dbReference type="InterPro" id="IPR025103">
    <property type="entry name" value="DUF4011"/>
</dbReference>
<dbReference type="InterPro" id="IPR045055">
    <property type="entry name" value="DNA2/NAM7-like"/>
</dbReference>
<reference evidence="7 8" key="2">
    <citation type="submission" date="2018-02" db="EMBL/GenBank/DDBJ databases">
        <title>Subsurface microbial communities from deep shales in Ohio and West Virginia, USA.</title>
        <authorList>
            <person name="Wrighton K."/>
        </authorList>
    </citation>
    <scope>NUCLEOTIDE SEQUENCE [LARGE SCALE GENOMIC DNA]</scope>
    <source>
        <strain evidence="7 8">UTICA-S1B9</strain>
    </source>
</reference>